<dbReference type="SMART" id="SM00448">
    <property type="entry name" value="REC"/>
    <property type="match status" value="1"/>
</dbReference>
<dbReference type="GO" id="GO:0005634">
    <property type="term" value="C:nucleus"/>
    <property type="evidence" value="ECO:0007669"/>
    <property type="project" value="UniProtKB-SubCell"/>
</dbReference>
<comment type="caution">
    <text evidence="9">The sequence shown here is derived from an EMBL/GenBank/DDBJ whole genome shotgun (WGS) entry which is preliminary data.</text>
</comment>
<dbReference type="SUPFAM" id="SSF52172">
    <property type="entry name" value="CheY-like"/>
    <property type="match status" value="1"/>
</dbReference>
<evidence type="ECO:0000256" key="7">
    <source>
        <dbReference type="SAM" id="MobiDB-lite"/>
    </source>
</evidence>
<keyword evidence="6" id="KW-0597">Phosphoprotein</keyword>
<dbReference type="GO" id="GO:0000160">
    <property type="term" value="P:phosphorelay signal transduction system"/>
    <property type="evidence" value="ECO:0007669"/>
    <property type="project" value="UniProtKB-KW"/>
</dbReference>
<comment type="subcellular location">
    <subcellularLocation>
        <location evidence="1">Nucleus</location>
    </subcellularLocation>
</comment>
<keyword evidence="5" id="KW-0539">Nucleus</keyword>
<keyword evidence="2" id="KW-0902">Two-component regulatory system</keyword>
<reference evidence="9 10" key="1">
    <citation type="submission" date="2024-11" db="EMBL/GenBank/DDBJ databases">
        <title>A near-complete genome assembly of Cinchona calisaya.</title>
        <authorList>
            <person name="Lian D.C."/>
            <person name="Zhao X.W."/>
            <person name="Wei L."/>
        </authorList>
    </citation>
    <scope>NUCLEOTIDE SEQUENCE [LARGE SCALE GENOMIC DNA]</scope>
    <source>
        <tissue evidence="9">Nenye</tissue>
    </source>
</reference>
<dbReference type="FunFam" id="1.10.10.60:FF:000007">
    <property type="entry name" value="Two-component response regulator"/>
    <property type="match status" value="1"/>
</dbReference>
<dbReference type="PANTHER" id="PTHR43874:SF217">
    <property type="entry name" value="TWO-COMPONENT RESPONSE REGULATOR ORR24-LIKE ISOFORM X1"/>
    <property type="match status" value="1"/>
</dbReference>
<feature type="modified residue" description="4-aspartylphosphate" evidence="6">
    <location>
        <position position="46"/>
    </location>
</feature>
<evidence type="ECO:0000256" key="3">
    <source>
        <dbReference type="ARBA" id="ARBA00023015"/>
    </source>
</evidence>
<evidence type="ECO:0000313" key="10">
    <source>
        <dbReference type="Proteomes" id="UP001630127"/>
    </source>
</evidence>
<dbReference type="InterPro" id="IPR009057">
    <property type="entry name" value="Homeodomain-like_sf"/>
</dbReference>
<evidence type="ECO:0000256" key="5">
    <source>
        <dbReference type="ARBA" id="ARBA00023242"/>
    </source>
</evidence>
<dbReference type="InterPro" id="IPR045279">
    <property type="entry name" value="ARR-like"/>
</dbReference>
<gene>
    <name evidence="9" type="ORF">ACH5RR_004395</name>
</gene>
<dbReference type="AlphaFoldDB" id="A0ABD3AXH1"/>
<organism evidence="9 10">
    <name type="scientific">Cinchona calisaya</name>
    <dbReference type="NCBI Taxonomy" id="153742"/>
    <lineage>
        <taxon>Eukaryota</taxon>
        <taxon>Viridiplantae</taxon>
        <taxon>Streptophyta</taxon>
        <taxon>Embryophyta</taxon>
        <taxon>Tracheophyta</taxon>
        <taxon>Spermatophyta</taxon>
        <taxon>Magnoliopsida</taxon>
        <taxon>eudicotyledons</taxon>
        <taxon>Gunneridae</taxon>
        <taxon>Pentapetalae</taxon>
        <taxon>asterids</taxon>
        <taxon>lamiids</taxon>
        <taxon>Gentianales</taxon>
        <taxon>Rubiaceae</taxon>
        <taxon>Cinchonoideae</taxon>
        <taxon>Cinchoneae</taxon>
        <taxon>Cinchona</taxon>
    </lineage>
</organism>
<accession>A0ABD3AXH1</accession>
<keyword evidence="4" id="KW-0804">Transcription</keyword>
<evidence type="ECO:0000259" key="8">
    <source>
        <dbReference type="PROSITE" id="PS50110"/>
    </source>
</evidence>
<dbReference type="InterPro" id="IPR011006">
    <property type="entry name" value="CheY-like_superfamily"/>
</dbReference>
<dbReference type="Gene3D" id="1.10.10.60">
    <property type="entry name" value="Homeodomain-like"/>
    <property type="match status" value="1"/>
</dbReference>
<keyword evidence="3" id="KW-0805">Transcription regulation</keyword>
<dbReference type="PANTHER" id="PTHR43874">
    <property type="entry name" value="TWO-COMPONENT RESPONSE REGULATOR"/>
    <property type="match status" value="1"/>
</dbReference>
<feature type="region of interest" description="Disordered" evidence="7">
    <location>
        <begin position="403"/>
        <end position="423"/>
    </location>
</feature>
<dbReference type="SUPFAM" id="SSF46689">
    <property type="entry name" value="Homeodomain-like"/>
    <property type="match status" value="1"/>
</dbReference>
<name>A0ABD3AXH1_9GENT</name>
<dbReference type="Pfam" id="PF00072">
    <property type="entry name" value="Response_reg"/>
    <property type="match status" value="1"/>
</dbReference>
<dbReference type="InterPro" id="IPR006447">
    <property type="entry name" value="Myb_dom_plants"/>
</dbReference>
<dbReference type="EMBL" id="JBJUIK010000002">
    <property type="protein sequence ID" value="KAL3535934.1"/>
    <property type="molecule type" value="Genomic_DNA"/>
</dbReference>
<dbReference type="PROSITE" id="PS50110">
    <property type="entry name" value="RESPONSE_REGULATORY"/>
    <property type="match status" value="1"/>
</dbReference>
<evidence type="ECO:0000256" key="2">
    <source>
        <dbReference type="ARBA" id="ARBA00023012"/>
    </source>
</evidence>
<evidence type="ECO:0000256" key="6">
    <source>
        <dbReference type="PROSITE-ProRule" id="PRU00169"/>
    </source>
</evidence>
<protein>
    <recommendedName>
        <fullName evidence="8">Response regulatory domain-containing protein</fullName>
    </recommendedName>
</protein>
<evidence type="ECO:0000256" key="1">
    <source>
        <dbReference type="ARBA" id="ARBA00004123"/>
    </source>
</evidence>
<sequence>MADEPSTPGQEKHFSHNLRVLAIDDNIVCLKVLAFKLQKCGYQVTDVIRSDIDGFELLEIIDLRMDIPVIMTSANNDLKNIEKGIKHGARDYLEKPVRKEILRNIWQHVMRKISYNPRVNKQIEADKSFTRNLEPYKRNYSGEDCEITKSPDEKPPVCKKARVTWTPDLHAKFVTAIQHLGEKAVRKNILRIMNEPQLTRQNVASHLQKYRSAKQKETMRQEMKNRSDANRTRILCDTNVHASPSKNHGFHARNDQSAEYEIKSFRAIIQPDFNTPEYQPIQYRRNMVNGYEQHPHQIPLSSAAISHHLGYLTRRNVNISSQTNRLINRVVPYSSCALDALTNHVGTSNQISGNDAGQTTLFSQPDSAVGLPFPTSLAGHTEARNLATFDGKGGLDFREEARANGPQFDMRGQVDGSTDNEHRTNNYTQFLLNDSDSQDDDLSAIVYQFSEDDAPNI</sequence>
<dbReference type="NCBIfam" id="TIGR01557">
    <property type="entry name" value="myb_SHAQKYF"/>
    <property type="match status" value="1"/>
</dbReference>
<dbReference type="Gene3D" id="3.40.50.2300">
    <property type="match status" value="1"/>
</dbReference>
<dbReference type="Proteomes" id="UP001630127">
    <property type="component" value="Unassembled WGS sequence"/>
</dbReference>
<feature type="domain" description="Response regulatory" evidence="8">
    <location>
        <begin position="1"/>
        <end position="110"/>
    </location>
</feature>
<evidence type="ECO:0000313" key="9">
    <source>
        <dbReference type="EMBL" id="KAL3535934.1"/>
    </source>
</evidence>
<proteinExistence type="predicted"/>
<dbReference type="InterPro" id="IPR001789">
    <property type="entry name" value="Sig_transdc_resp-reg_receiver"/>
</dbReference>
<keyword evidence="10" id="KW-1185">Reference proteome</keyword>
<evidence type="ECO:0000256" key="4">
    <source>
        <dbReference type="ARBA" id="ARBA00023163"/>
    </source>
</evidence>